<feature type="transmembrane region" description="Helical" evidence="1">
    <location>
        <begin position="12"/>
        <end position="38"/>
    </location>
</feature>
<accession>A0A6H2EM77</accession>
<protein>
    <submittedName>
        <fullName evidence="2">Pilus assembly protein</fullName>
    </submittedName>
</protein>
<dbReference type="AlphaFoldDB" id="A0A6H2EM77"/>
<gene>
    <name evidence="2" type="ORF">HC352_06330</name>
</gene>
<dbReference type="KEGG" id="arca:HC352_06330"/>
<keyword evidence="1" id="KW-1133">Transmembrane helix</keyword>
<dbReference type="RefSeq" id="WP_168918093.1">
    <property type="nucleotide sequence ID" value="NZ_CP050804.1"/>
</dbReference>
<keyword evidence="3" id="KW-1185">Reference proteome</keyword>
<proteinExistence type="predicted"/>
<sequence length="120" mass="12686">MNLAKREGGNAVVGFTATVGLLLIVTVTIVSLGLTWFAREVMKDSVALGARFAALDGASEEVARERTFELITTTLPPAFADDITITYGPSWVIVRACAPAPVLGLLLPITIDVEGRATIE</sequence>
<evidence type="ECO:0000313" key="2">
    <source>
        <dbReference type="EMBL" id="QJC22162.1"/>
    </source>
</evidence>
<reference evidence="2 3" key="1">
    <citation type="submission" date="2020-03" db="EMBL/GenBank/DDBJ databases">
        <title>Complete genome of Arcanobacterium buesumensis sp. nov. strain 2701.</title>
        <authorList>
            <person name="Borowiak M."/>
            <person name="Alssahen M."/>
            <person name="Laemmler C."/>
            <person name="Malorny B."/>
            <person name="Hassan A."/>
            <person name="Prenger-Berninghoff E."/>
            <person name="Ploetz M."/>
            <person name="Abdulmawjood A."/>
        </authorList>
    </citation>
    <scope>NUCLEOTIDE SEQUENCE [LARGE SCALE GENOMIC DNA]</scope>
    <source>
        <strain evidence="2 3">2701</strain>
    </source>
</reference>
<dbReference type="EMBL" id="CP050804">
    <property type="protein sequence ID" value="QJC22162.1"/>
    <property type="molecule type" value="Genomic_DNA"/>
</dbReference>
<keyword evidence="1" id="KW-0472">Membrane</keyword>
<name>A0A6H2EM77_9ACTO</name>
<keyword evidence="1" id="KW-0812">Transmembrane</keyword>
<organism evidence="2 3">
    <name type="scientific">Arcanobacterium buesumense</name>
    <dbReference type="NCBI Taxonomy" id="2722751"/>
    <lineage>
        <taxon>Bacteria</taxon>
        <taxon>Bacillati</taxon>
        <taxon>Actinomycetota</taxon>
        <taxon>Actinomycetes</taxon>
        <taxon>Actinomycetales</taxon>
        <taxon>Actinomycetaceae</taxon>
        <taxon>Arcanobacterium</taxon>
    </lineage>
</organism>
<evidence type="ECO:0000313" key="3">
    <source>
        <dbReference type="Proteomes" id="UP000502298"/>
    </source>
</evidence>
<dbReference type="Proteomes" id="UP000502298">
    <property type="component" value="Chromosome"/>
</dbReference>
<evidence type="ECO:0000256" key="1">
    <source>
        <dbReference type="SAM" id="Phobius"/>
    </source>
</evidence>